<keyword evidence="4" id="KW-0540">Nuclease</keyword>
<evidence type="ECO:0000256" key="2">
    <source>
        <dbReference type="ARBA" id="ARBA00004123"/>
    </source>
</evidence>
<dbReference type="InterPro" id="IPR027806">
    <property type="entry name" value="HARBI1_dom"/>
</dbReference>
<dbReference type="Pfam" id="PF13359">
    <property type="entry name" value="DDE_Tnp_4"/>
    <property type="match status" value="1"/>
</dbReference>
<keyword evidence="10" id="KW-1185">Reference proteome</keyword>
<protein>
    <recommendedName>
        <fullName evidence="8">DDE Tnp4 domain-containing protein</fullName>
    </recommendedName>
</protein>
<evidence type="ECO:0000259" key="8">
    <source>
        <dbReference type="Pfam" id="PF13359"/>
    </source>
</evidence>
<comment type="cofactor">
    <cofactor evidence="1">
        <name>a divalent metal cation</name>
        <dbReference type="ChEBI" id="CHEBI:60240"/>
    </cofactor>
</comment>
<evidence type="ECO:0000256" key="1">
    <source>
        <dbReference type="ARBA" id="ARBA00001968"/>
    </source>
</evidence>
<evidence type="ECO:0000313" key="10">
    <source>
        <dbReference type="Proteomes" id="UP000639338"/>
    </source>
</evidence>
<comment type="similarity">
    <text evidence="3">Belongs to the HARBI1 family.</text>
</comment>
<keyword evidence="5" id="KW-0479">Metal-binding</keyword>
<evidence type="ECO:0000256" key="7">
    <source>
        <dbReference type="ARBA" id="ARBA00023242"/>
    </source>
</evidence>
<dbReference type="AlphaFoldDB" id="A0A835CU64"/>
<evidence type="ECO:0000256" key="5">
    <source>
        <dbReference type="ARBA" id="ARBA00022723"/>
    </source>
</evidence>
<dbReference type="InterPro" id="IPR045249">
    <property type="entry name" value="HARBI1-like"/>
</dbReference>
<evidence type="ECO:0000313" key="9">
    <source>
        <dbReference type="EMBL" id="KAF7996092.1"/>
    </source>
</evidence>
<feature type="domain" description="DDE Tnp4" evidence="8">
    <location>
        <begin position="169"/>
        <end position="244"/>
    </location>
</feature>
<proteinExistence type="inferred from homology"/>
<comment type="caution">
    <text evidence="9">The sequence shown here is derived from an EMBL/GenBank/DDBJ whole genome shotgun (WGS) entry which is preliminary data.</text>
</comment>
<dbReference type="Proteomes" id="UP000639338">
    <property type="component" value="Unassembled WGS sequence"/>
</dbReference>
<reference evidence="9 10" key="1">
    <citation type="submission" date="2020-08" db="EMBL/GenBank/DDBJ databases">
        <title>Aphidius gifuensis genome sequencing and assembly.</title>
        <authorList>
            <person name="Du Z."/>
        </authorList>
    </citation>
    <scope>NUCLEOTIDE SEQUENCE [LARGE SCALE GENOMIC DNA]</scope>
    <source>
        <strain evidence="9">YNYX2018</strain>
        <tissue evidence="9">Adults</tissue>
    </source>
</reference>
<evidence type="ECO:0000256" key="3">
    <source>
        <dbReference type="ARBA" id="ARBA00006958"/>
    </source>
</evidence>
<name>A0A835CU64_APHGI</name>
<dbReference type="GO" id="GO:0004518">
    <property type="term" value="F:nuclease activity"/>
    <property type="evidence" value="ECO:0007669"/>
    <property type="project" value="UniProtKB-KW"/>
</dbReference>
<dbReference type="GO" id="GO:0016787">
    <property type="term" value="F:hydrolase activity"/>
    <property type="evidence" value="ECO:0007669"/>
    <property type="project" value="UniProtKB-KW"/>
</dbReference>
<evidence type="ECO:0000256" key="6">
    <source>
        <dbReference type="ARBA" id="ARBA00022801"/>
    </source>
</evidence>
<dbReference type="PANTHER" id="PTHR22930">
    <property type="match status" value="1"/>
</dbReference>
<accession>A0A835CU64</accession>
<keyword evidence="7" id="KW-0539">Nucleus</keyword>
<organism evidence="9 10">
    <name type="scientific">Aphidius gifuensis</name>
    <name type="common">Parasitoid wasp</name>
    <dbReference type="NCBI Taxonomy" id="684658"/>
    <lineage>
        <taxon>Eukaryota</taxon>
        <taxon>Metazoa</taxon>
        <taxon>Ecdysozoa</taxon>
        <taxon>Arthropoda</taxon>
        <taxon>Hexapoda</taxon>
        <taxon>Insecta</taxon>
        <taxon>Pterygota</taxon>
        <taxon>Neoptera</taxon>
        <taxon>Endopterygota</taxon>
        <taxon>Hymenoptera</taxon>
        <taxon>Apocrita</taxon>
        <taxon>Ichneumonoidea</taxon>
        <taxon>Braconidae</taxon>
        <taxon>Aphidiinae</taxon>
        <taxon>Aphidius</taxon>
    </lineage>
</organism>
<comment type="subcellular location">
    <subcellularLocation>
        <location evidence="2">Nucleus</location>
    </subcellularLocation>
</comment>
<gene>
    <name evidence="9" type="ORF">HCN44_009928</name>
</gene>
<keyword evidence="6" id="KW-0378">Hydrolase</keyword>
<dbReference type="EMBL" id="JACMRX010000002">
    <property type="protein sequence ID" value="KAF7996092.1"/>
    <property type="molecule type" value="Genomic_DNA"/>
</dbReference>
<dbReference type="GO" id="GO:0046872">
    <property type="term" value="F:metal ion binding"/>
    <property type="evidence" value="ECO:0007669"/>
    <property type="project" value="UniProtKB-KW"/>
</dbReference>
<dbReference type="PANTHER" id="PTHR22930:SF85">
    <property type="entry name" value="GH03217P-RELATED"/>
    <property type="match status" value="1"/>
</dbReference>
<sequence length="309" mass="35850">MIQPINSFSRQYNPLNDLPDDKFHNHDRVSKNFVRWLCGRVEPHLAHDGLTSTIPTIHQLLCRLRFLAVGSYQESVGQFMDFGLTQLTVSRILSRVSTAIESLEHEFIIFPREEEQRELISNEFEIMAHFPGVIGSIDGTHITNMPPSNEKWAFLNYKRFYSLNVQVTSDSGYSLTPYIVSPYEQVVIGTPQAEFNIRHKHTRCLIERVFGKLKGRWRCLKKERTMHYQPRVASRFLKCCVILHDASIIQRDPAYVAPLPNHRNDINDDINNDDNVNTTGFDYNVELDDELDEGTELREMIVQTYCTDN</sequence>
<evidence type="ECO:0000256" key="4">
    <source>
        <dbReference type="ARBA" id="ARBA00022722"/>
    </source>
</evidence>
<dbReference type="GO" id="GO:0005634">
    <property type="term" value="C:nucleus"/>
    <property type="evidence" value="ECO:0007669"/>
    <property type="project" value="UniProtKB-SubCell"/>
</dbReference>